<accession>A0ACC2W6H2</accession>
<dbReference type="Proteomes" id="UP001230649">
    <property type="component" value="Unassembled WGS sequence"/>
</dbReference>
<sequence>MSLPRLVPQLATKRLLQRAMSSVSSQFTVEHEIAAKGFGKGTNDFLHWNTFRHCLLTQVIFPSRRARPSYPAPAVKYIQSRVAPNGPSTELDLIELGSGTGIFSRLLLSPPDRDTTAFASVESNSQAGTKEYPDWFICSLYAVEPSEGMRQQWQNGIQKLVAQGKAHPTKTSDGGEKEILTLNGGFSDLAELKQRRREKGLKYEGWADAVLAAQAWHWAHPKYEEALREIATVIKPGGKLVFIWNNEDREPPYSQDYRNYEAGLEDNTPQQRRGWWEAMFDTPAYKEFFNPSLGHGKGERNWFEWKRIVNDQAMLDRTFSKSYVAYRSDKEKEKIKEDMTQFLKEWKGREWVDKEVPR</sequence>
<comment type="caution">
    <text evidence="1">The sequence shown here is derived from an EMBL/GenBank/DDBJ whole genome shotgun (WGS) entry which is preliminary data.</text>
</comment>
<proteinExistence type="predicted"/>
<name>A0ACC2W6H2_9TREE</name>
<evidence type="ECO:0000313" key="2">
    <source>
        <dbReference type="Proteomes" id="UP001230649"/>
    </source>
</evidence>
<evidence type="ECO:0000313" key="1">
    <source>
        <dbReference type="EMBL" id="KAJ9106784.1"/>
    </source>
</evidence>
<reference evidence="1" key="1">
    <citation type="submission" date="2023-04" db="EMBL/GenBank/DDBJ databases">
        <title>Draft Genome sequencing of Naganishia species isolated from polar environments using Oxford Nanopore Technology.</title>
        <authorList>
            <person name="Leo P."/>
            <person name="Venkateswaran K."/>
        </authorList>
    </citation>
    <scope>NUCLEOTIDE SEQUENCE</scope>
    <source>
        <strain evidence="1">MNA-CCFEE 5262</strain>
    </source>
</reference>
<organism evidence="1 2">
    <name type="scientific">Naganishia adeliensis</name>
    <dbReference type="NCBI Taxonomy" id="92952"/>
    <lineage>
        <taxon>Eukaryota</taxon>
        <taxon>Fungi</taxon>
        <taxon>Dikarya</taxon>
        <taxon>Basidiomycota</taxon>
        <taxon>Agaricomycotina</taxon>
        <taxon>Tremellomycetes</taxon>
        <taxon>Filobasidiales</taxon>
        <taxon>Filobasidiaceae</taxon>
        <taxon>Naganishia</taxon>
    </lineage>
</organism>
<protein>
    <submittedName>
        <fullName evidence="1">Uncharacterized protein</fullName>
    </submittedName>
</protein>
<dbReference type="EMBL" id="JASBWS010000041">
    <property type="protein sequence ID" value="KAJ9106784.1"/>
    <property type="molecule type" value="Genomic_DNA"/>
</dbReference>
<keyword evidence="2" id="KW-1185">Reference proteome</keyword>
<gene>
    <name evidence="1" type="ORF">QFC20_003968</name>
</gene>